<organism evidence="1 2">
    <name type="scientific">Niastella populi</name>
    <dbReference type="NCBI Taxonomy" id="550983"/>
    <lineage>
        <taxon>Bacteria</taxon>
        <taxon>Pseudomonadati</taxon>
        <taxon>Bacteroidota</taxon>
        <taxon>Chitinophagia</taxon>
        <taxon>Chitinophagales</taxon>
        <taxon>Chitinophagaceae</taxon>
        <taxon>Niastella</taxon>
    </lineage>
</organism>
<gene>
    <name evidence="1" type="ORF">A4R26_33430</name>
</gene>
<evidence type="ECO:0000313" key="1">
    <source>
        <dbReference type="EMBL" id="OQP67485.1"/>
    </source>
</evidence>
<name>A0A1V9GA04_9BACT</name>
<dbReference type="AlphaFoldDB" id="A0A1V9GA04"/>
<dbReference type="EMBL" id="LWBP01000043">
    <property type="protein sequence ID" value="OQP67485.1"/>
    <property type="molecule type" value="Genomic_DNA"/>
</dbReference>
<dbReference type="Proteomes" id="UP000192276">
    <property type="component" value="Unassembled WGS sequence"/>
</dbReference>
<evidence type="ECO:0000313" key="2">
    <source>
        <dbReference type="Proteomes" id="UP000192276"/>
    </source>
</evidence>
<comment type="caution">
    <text evidence="1">The sequence shown here is derived from an EMBL/GenBank/DDBJ whole genome shotgun (WGS) entry which is preliminary data.</text>
</comment>
<accession>A0A1V9GA04</accession>
<keyword evidence="2" id="KW-1185">Reference proteome</keyword>
<sequence>MKIIAKRSDLINRKIKDVYNKRYKVLEYFVVLQEKKFHFHLYVGYTPFTSTEFVNYMMQGIDELRSEFDFSFYCEKDKYYMKLKEIQLRNERYTVMQV</sequence>
<proteinExistence type="predicted"/>
<protein>
    <submittedName>
        <fullName evidence="1">Uncharacterized protein</fullName>
    </submittedName>
</protein>
<reference evidence="2" key="1">
    <citation type="submission" date="2016-04" db="EMBL/GenBank/DDBJ databases">
        <authorList>
            <person name="Chen L."/>
            <person name="Zhuang W."/>
            <person name="Wang G."/>
        </authorList>
    </citation>
    <scope>NUCLEOTIDE SEQUENCE [LARGE SCALE GENOMIC DNA]</scope>
    <source>
        <strain evidence="2">208</strain>
    </source>
</reference>